<dbReference type="RefSeq" id="XP_026661663.1">
    <property type="nucleotide sequence ID" value="XM_026805862.2"/>
</dbReference>
<evidence type="ECO:0000259" key="2">
    <source>
        <dbReference type="Pfam" id="PF04982"/>
    </source>
</evidence>
<organism evidence="3 4">
    <name type="scientific">Phoenix dactylifera</name>
    <name type="common">Date palm</name>
    <dbReference type="NCBI Taxonomy" id="42345"/>
    <lineage>
        <taxon>Eukaryota</taxon>
        <taxon>Viridiplantae</taxon>
        <taxon>Streptophyta</taxon>
        <taxon>Embryophyta</taxon>
        <taxon>Tracheophyta</taxon>
        <taxon>Spermatophyta</taxon>
        <taxon>Magnoliopsida</taxon>
        <taxon>Liliopsida</taxon>
        <taxon>Arecaceae</taxon>
        <taxon>Coryphoideae</taxon>
        <taxon>Phoeniceae</taxon>
        <taxon>Phoenix</taxon>
    </lineage>
</organism>
<reference evidence="3" key="1">
    <citation type="journal article" date="2019" name="Nat. Commun.">
        <title>Genome-wide association mapping of date palm fruit traits.</title>
        <authorList>
            <person name="Hazzouri K.M."/>
            <person name="Gros-Balthazard M."/>
            <person name="Flowers J.M."/>
            <person name="Copetti D."/>
            <person name="Lemansour A."/>
            <person name="Lebrun M."/>
            <person name="Masmoudi K."/>
            <person name="Ferrand S."/>
            <person name="Dhar M.I."/>
            <person name="Fresquez Z.A."/>
            <person name="Rosas U."/>
            <person name="Zhang J."/>
            <person name="Talag J."/>
            <person name="Lee S."/>
            <person name="Kudrna D."/>
            <person name="Powell R.F."/>
            <person name="Leitch I.J."/>
            <person name="Krueger R.R."/>
            <person name="Wing R.A."/>
            <person name="Amiri K.M.A."/>
            <person name="Purugganan M.D."/>
        </authorList>
    </citation>
    <scope>NUCLEOTIDE SEQUENCE [LARGE SCALE GENOMIC DNA]</scope>
    <source>
        <strain evidence="3">cv. Khalas</strain>
    </source>
</reference>
<evidence type="ECO:0000313" key="4">
    <source>
        <dbReference type="RefSeq" id="XP_026661663.1"/>
    </source>
</evidence>
<dbReference type="Pfam" id="PF04982">
    <property type="entry name" value="TM_HPP"/>
    <property type="match status" value="1"/>
</dbReference>
<sequence length="264" mass="28031">MAVQHQPGYCNSLRGPKNTSTSSYCYNSSLSPPSFIPILWRRKKSGTKDDRSAARLNSSNRSQFVIRSSGDTGSGGLSWWPQPEKGVLPASRVSLSDVVWPSAGAFAAMALLGRIDQVMAPRGLSFTIAPLGAVCAVLFAAPNSPAAQKYNMFVAQVGCAAFGVLALSIFGPGWLARGTALAASIAFMIITGATHPPALLHCITDCVLLCVWGIVAASLPILFIDGAKFHQLHLWYALFPGAAGCVLLCLIQEIVIFLKNSCKF</sequence>
<dbReference type="Proteomes" id="UP000228380">
    <property type="component" value="Chromosome 16"/>
</dbReference>
<feature type="domain" description="HPP transmembrane region" evidence="2">
    <location>
        <begin position="91"/>
        <end position="252"/>
    </location>
</feature>
<evidence type="ECO:0000313" key="3">
    <source>
        <dbReference type="Proteomes" id="UP000228380"/>
    </source>
</evidence>
<evidence type="ECO:0000256" key="1">
    <source>
        <dbReference type="SAM" id="Phobius"/>
    </source>
</evidence>
<accession>A0A8B8J673</accession>
<keyword evidence="1" id="KW-0472">Membrane</keyword>
<feature type="transmembrane region" description="Helical" evidence="1">
    <location>
        <begin position="153"/>
        <end position="174"/>
    </location>
</feature>
<keyword evidence="1" id="KW-1133">Transmembrane helix</keyword>
<keyword evidence="1" id="KW-0812">Transmembrane</keyword>
<dbReference type="GeneID" id="103710192"/>
<gene>
    <name evidence="4" type="primary">LOC103710192</name>
</gene>
<feature type="transmembrane region" description="Helical" evidence="1">
    <location>
        <begin position="236"/>
        <end position="258"/>
    </location>
</feature>
<feature type="transmembrane region" description="Helical" evidence="1">
    <location>
        <begin position="206"/>
        <end position="224"/>
    </location>
</feature>
<protein>
    <submittedName>
        <fullName evidence="4">Uncharacterized protein LOC103710192 isoform X1</fullName>
    </submittedName>
</protein>
<proteinExistence type="predicted"/>
<feature type="transmembrane region" description="Helical" evidence="1">
    <location>
        <begin position="180"/>
        <end position="199"/>
    </location>
</feature>
<dbReference type="InterPro" id="IPR058581">
    <property type="entry name" value="TM_HPP"/>
</dbReference>
<name>A0A8B8J673_PHODC</name>
<dbReference type="PANTHER" id="PTHR33741">
    <property type="entry name" value="TRANSMEMBRANE PROTEIN DDB_G0269096-RELATED"/>
    <property type="match status" value="1"/>
</dbReference>
<dbReference type="InterPro" id="IPR007065">
    <property type="entry name" value="HPP"/>
</dbReference>
<dbReference type="PANTHER" id="PTHR33741:SF1">
    <property type="entry name" value="HPP FAMILY PROTEIN, EXPRESSED"/>
    <property type="match status" value="1"/>
</dbReference>
<reference evidence="4" key="2">
    <citation type="submission" date="2025-08" db="UniProtKB">
        <authorList>
            <consortium name="RefSeq"/>
        </authorList>
    </citation>
    <scope>IDENTIFICATION</scope>
    <source>
        <tissue evidence="4">Young leaves</tissue>
    </source>
</reference>
<feature type="transmembrane region" description="Helical" evidence="1">
    <location>
        <begin position="121"/>
        <end position="141"/>
    </location>
</feature>
<keyword evidence="3" id="KW-1185">Reference proteome</keyword>
<dbReference type="AlphaFoldDB" id="A0A8B8J673"/>
<dbReference type="OrthoDB" id="2016548at2759"/>